<gene>
    <name evidence="2" type="ORF">NEJAP_0814</name>
</gene>
<dbReference type="InterPro" id="IPR017532">
    <property type="entry name" value="Hydrolase-2_PEP"/>
</dbReference>
<organism evidence="2 3">
    <name type="scientific">Neptunomonas japonica JAMM 1380</name>
    <dbReference type="NCBI Taxonomy" id="1441457"/>
    <lineage>
        <taxon>Bacteria</taxon>
        <taxon>Pseudomonadati</taxon>
        <taxon>Pseudomonadota</taxon>
        <taxon>Gammaproteobacteria</taxon>
        <taxon>Oceanospirillales</taxon>
        <taxon>Oceanospirillaceae</taxon>
        <taxon>Neptunomonas</taxon>
    </lineage>
</organism>
<dbReference type="InterPro" id="IPR022742">
    <property type="entry name" value="Hydrolase_4"/>
</dbReference>
<evidence type="ECO:0000313" key="2">
    <source>
        <dbReference type="EMBL" id="BBB28771.1"/>
    </source>
</evidence>
<dbReference type="SUPFAM" id="SSF53474">
    <property type="entry name" value="alpha/beta-Hydrolases"/>
    <property type="match status" value="2"/>
</dbReference>
<sequence>MTPQFVNGPSGRLFITQHSANAVASSEWIIYLPAFAEEMNKSRSMVRAQAAAFVKAGATVIVPDLFGTGDSEGDFGDANWGVWKQDIRYLVLSARQQGARKITLWGLRAGALMALDLMDEGLDGVSELILWQPVHSGEQMLTQFLRLRMAAGMMTGEQETVAQLRERLSAGEKLEVAGYDVAPSMLSQLDQVSLKKMALKQPLKINWLEIVASEGRALLPVSQKLITLWQSQDIEIYSKAVVGEPFWTTQEITLAPNLIDETVQLISPSLTSGISSAELPASRLPDSDLVVPEYKLQGAVQALDSEQPFVFSCEGEELVAVLHLPKTPEKAGGIGVLVIVGGPQYRVGSHRQFLHLARHLAKENIPVMRFDYRGMGDASGELLGFENVQVDIQNAIDNFMQKVPELEGVVLWGLCDAASAACFYAPSDKRVAGLVILNPWVRSEAGEAKAFLKHYYLQRLFSRQLWSKVLKGNFNISASLASLVSMLKRSSSSEDKSVVESEIACTVEPLKQPSTNLPEKIQSSLKAYQGPVQYIMSGNDLTAAEFDDAVKGSKSFTRLLKQKRMQREDLKSADHTFSKREWRDKVAAWTVNWIRTL</sequence>
<name>A0A7R6SUW4_9GAMM</name>
<dbReference type="EMBL" id="AP014546">
    <property type="protein sequence ID" value="BBB28771.1"/>
    <property type="molecule type" value="Genomic_DNA"/>
</dbReference>
<dbReference type="PANTHER" id="PTHR43265">
    <property type="entry name" value="ESTERASE ESTD"/>
    <property type="match status" value="1"/>
</dbReference>
<dbReference type="KEGG" id="njp:NEJAP_0814"/>
<keyword evidence="3" id="KW-1185">Reference proteome</keyword>
<evidence type="ECO:0000259" key="1">
    <source>
        <dbReference type="Pfam" id="PF12146"/>
    </source>
</evidence>
<dbReference type="InterPro" id="IPR053145">
    <property type="entry name" value="AB_hydrolase_Est10"/>
</dbReference>
<protein>
    <submittedName>
        <fullName evidence="2">Esterase/lipase/thioesterase family protein</fullName>
    </submittedName>
</protein>
<dbReference type="Pfam" id="PF12146">
    <property type="entry name" value="Hydrolase_4"/>
    <property type="match status" value="1"/>
</dbReference>
<dbReference type="InterPro" id="IPR017531">
    <property type="entry name" value="Hydrolase-1_PEP"/>
</dbReference>
<dbReference type="NCBIfam" id="TIGR03100">
    <property type="entry name" value="hydr1_PEP"/>
    <property type="match status" value="1"/>
</dbReference>
<proteinExistence type="predicted"/>
<evidence type="ECO:0000313" key="3">
    <source>
        <dbReference type="Proteomes" id="UP000595332"/>
    </source>
</evidence>
<reference evidence="2 3" key="1">
    <citation type="journal article" date="2008" name="Int. J. Syst. Evol. Microbiol.">
        <title>Neptunomonas japonica sp. nov., an Osedax japonicus symbiont-like bacterium isolated from sediment adjacent to sperm whale carcasses off Kagoshima, Japan.</title>
        <authorList>
            <person name="Miyazaki M."/>
            <person name="Nogi Y."/>
            <person name="Fujiwara Y."/>
            <person name="Kawato M."/>
            <person name="Kubokawa K."/>
            <person name="Horikoshi K."/>
        </authorList>
    </citation>
    <scope>NUCLEOTIDE SEQUENCE [LARGE SCALE GENOMIC DNA]</scope>
    <source>
        <strain evidence="2 3">JAMM 1380</strain>
    </source>
</reference>
<feature type="domain" description="Serine aminopeptidase S33" evidence="1">
    <location>
        <begin position="351"/>
        <end position="463"/>
    </location>
</feature>
<dbReference type="NCBIfam" id="TIGR03101">
    <property type="entry name" value="hydr2_PEP"/>
    <property type="match status" value="1"/>
</dbReference>
<accession>A0A7R6SUW4</accession>
<dbReference type="AlphaFoldDB" id="A0A7R6SUW4"/>
<dbReference type="InterPro" id="IPR029058">
    <property type="entry name" value="AB_hydrolase_fold"/>
</dbReference>
<dbReference type="Gene3D" id="3.40.50.1820">
    <property type="entry name" value="alpha/beta hydrolase"/>
    <property type="match status" value="2"/>
</dbReference>
<dbReference type="PANTHER" id="PTHR43265:SF1">
    <property type="entry name" value="ESTERASE ESTD"/>
    <property type="match status" value="1"/>
</dbReference>
<dbReference type="GO" id="GO:0052689">
    <property type="term" value="F:carboxylic ester hydrolase activity"/>
    <property type="evidence" value="ECO:0007669"/>
    <property type="project" value="TreeGrafter"/>
</dbReference>
<dbReference type="RefSeq" id="WP_201349436.1">
    <property type="nucleotide sequence ID" value="NZ_AP014546.1"/>
</dbReference>
<dbReference type="Proteomes" id="UP000595332">
    <property type="component" value="Chromosome"/>
</dbReference>